<reference evidence="3 4" key="1">
    <citation type="submission" date="2020-04" db="EMBL/GenBank/DDBJ databases">
        <title>MicrobeNet Type strains.</title>
        <authorList>
            <person name="Nicholson A.C."/>
        </authorList>
    </citation>
    <scope>NUCLEOTIDE SEQUENCE [LARGE SCALE GENOMIC DNA]</scope>
    <source>
        <strain evidence="3 4">ATCC BAA-788</strain>
    </source>
</reference>
<dbReference type="PROSITE" id="PS51746">
    <property type="entry name" value="PPM_2"/>
    <property type="match status" value="1"/>
</dbReference>
<dbReference type="RefSeq" id="WP_168631371.1">
    <property type="nucleotide sequence ID" value="NZ_BONL01000005.1"/>
</dbReference>
<feature type="region of interest" description="Disordered" evidence="1">
    <location>
        <begin position="1"/>
        <end position="21"/>
    </location>
</feature>
<comment type="caution">
    <text evidence="3">The sequence shown here is derived from an EMBL/GenBank/DDBJ whole genome shotgun (WGS) entry which is preliminary data.</text>
</comment>
<name>A0A7X6KXY1_9CELL</name>
<dbReference type="Pfam" id="PF13672">
    <property type="entry name" value="PP2C_2"/>
    <property type="match status" value="1"/>
</dbReference>
<dbReference type="SMART" id="SM00332">
    <property type="entry name" value="PP2Cc"/>
    <property type="match status" value="1"/>
</dbReference>
<dbReference type="Proteomes" id="UP000581206">
    <property type="component" value="Unassembled WGS sequence"/>
</dbReference>
<evidence type="ECO:0000256" key="1">
    <source>
        <dbReference type="SAM" id="MobiDB-lite"/>
    </source>
</evidence>
<sequence>MPVTLHTALRSETGPHRTENQDSVGCSIDYVLVADGVGGNVGGNVASWTFTHRIMSALATRAAHRFSAEELAELIATANAELGLRIRREPELEGMATTVTAVFGGDDCVRIGHLGDSRAYLVRDGAGYRVTRDDSYVQMLVDSGAVDPADARTHPLRNVIMRSLSGHAEDTADLPVLELPAQDGDRWLVTSDGLTDYVEEERIIGILTGTPDREAAADALLTAALAADSRDNISLAVADVQLADVDDAERPYRFLGAAAGDDLGTVVDLSR</sequence>
<dbReference type="SUPFAM" id="SSF81606">
    <property type="entry name" value="PP2C-like"/>
    <property type="match status" value="1"/>
</dbReference>
<organism evidence="3 4">
    <name type="scientific">Cellulomonas denverensis</name>
    <dbReference type="NCBI Taxonomy" id="264297"/>
    <lineage>
        <taxon>Bacteria</taxon>
        <taxon>Bacillati</taxon>
        <taxon>Actinomycetota</taxon>
        <taxon>Actinomycetes</taxon>
        <taxon>Micrococcales</taxon>
        <taxon>Cellulomonadaceae</taxon>
        <taxon>Cellulomonas</taxon>
    </lineage>
</organism>
<dbReference type="EMBL" id="JAAXOX010000013">
    <property type="protein sequence ID" value="NKY24240.1"/>
    <property type="molecule type" value="Genomic_DNA"/>
</dbReference>
<dbReference type="AlphaFoldDB" id="A0A7X6KXY1"/>
<gene>
    <name evidence="3" type="ORF">HGA03_16345</name>
</gene>
<dbReference type="InterPro" id="IPR036457">
    <property type="entry name" value="PPM-type-like_dom_sf"/>
</dbReference>
<evidence type="ECO:0000313" key="4">
    <source>
        <dbReference type="Proteomes" id="UP000581206"/>
    </source>
</evidence>
<protein>
    <submittedName>
        <fullName evidence="3">Serine/threonine-protein phosphatase</fullName>
    </submittedName>
</protein>
<dbReference type="InterPro" id="IPR001932">
    <property type="entry name" value="PPM-type_phosphatase-like_dom"/>
</dbReference>
<accession>A0A7X6KXY1</accession>
<feature type="domain" description="PPM-type phosphatase" evidence="2">
    <location>
        <begin position="6"/>
        <end position="240"/>
    </location>
</feature>
<dbReference type="Gene3D" id="3.60.40.10">
    <property type="entry name" value="PPM-type phosphatase domain"/>
    <property type="match status" value="1"/>
</dbReference>
<proteinExistence type="predicted"/>
<evidence type="ECO:0000313" key="3">
    <source>
        <dbReference type="EMBL" id="NKY24240.1"/>
    </source>
</evidence>
<dbReference type="SMART" id="SM00331">
    <property type="entry name" value="PP2C_SIG"/>
    <property type="match status" value="1"/>
</dbReference>
<keyword evidence="4" id="KW-1185">Reference proteome</keyword>
<evidence type="ECO:0000259" key="2">
    <source>
        <dbReference type="PROSITE" id="PS51746"/>
    </source>
</evidence>